<organism evidence="7 8">
    <name type="scientific">Phenylobacterium conjunctum</name>
    <dbReference type="NCBI Taxonomy" id="1298959"/>
    <lineage>
        <taxon>Bacteria</taxon>
        <taxon>Pseudomonadati</taxon>
        <taxon>Pseudomonadota</taxon>
        <taxon>Alphaproteobacteria</taxon>
        <taxon>Caulobacterales</taxon>
        <taxon>Caulobacteraceae</taxon>
        <taxon>Phenylobacterium</taxon>
    </lineage>
</organism>
<dbReference type="Gene3D" id="2.40.100.10">
    <property type="entry name" value="Cyclophilin-like"/>
    <property type="match status" value="1"/>
</dbReference>
<dbReference type="InterPro" id="IPR029000">
    <property type="entry name" value="Cyclophilin-like_dom_sf"/>
</dbReference>
<dbReference type="SUPFAM" id="SSF50891">
    <property type="entry name" value="Cyclophilin-like"/>
    <property type="match status" value="1"/>
</dbReference>
<feature type="domain" description="PPIase cyclophilin-type" evidence="6">
    <location>
        <begin position="51"/>
        <end position="257"/>
    </location>
</feature>
<dbReference type="EMBL" id="JBHTLQ010000012">
    <property type="protein sequence ID" value="MFD1190419.1"/>
    <property type="molecule type" value="Genomic_DNA"/>
</dbReference>
<feature type="compositionally biased region" description="Pro residues" evidence="4">
    <location>
        <begin position="25"/>
        <end position="39"/>
    </location>
</feature>
<evidence type="ECO:0000256" key="1">
    <source>
        <dbReference type="ARBA" id="ARBA00013194"/>
    </source>
</evidence>
<protein>
    <recommendedName>
        <fullName evidence="1">peptidylprolyl isomerase</fullName>
        <ecNumber evidence="1">5.2.1.8</ecNumber>
    </recommendedName>
</protein>
<keyword evidence="5" id="KW-0732">Signal</keyword>
<sequence>MIRHLLLAACATLALATAADAAPKKAPPPPAVPPAPGAPGPNDWRTPDPENVMVIDTNKGRVFVELSPLAAPKHVAQVKDIARAGLYDGRSFFRVIDLFMAQTGDPKDDGTGGTDRPDLKAEFTFRKGADTPFLLVADQTVAEIGFMGALPIMTQSSMLAPMTADGKVSAWALYCPGVAGMARGEDPDSANSQFFLMRQAYPSLEKRYTAFGRVIAGLDVVRAIKVGEPVEQPQDKMLKVQMLADMPAASRPKIKVIDPNSPWFKAEVENVRAEMGADFTACAIRIPSEVK</sequence>
<accession>A0ABW3SZT6</accession>
<dbReference type="CDD" id="cd00317">
    <property type="entry name" value="cyclophilin"/>
    <property type="match status" value="1"/>
</dbReference>
<dbReference type="RefSeq" id="WP_377353156.1">
    <property type="nucleotide sequence ID" value="NZ_JBHTLQ010000012.1"/>
</dbReference>
<reference evidence="8" key="1">
    <citation type="journal article" date="2019" name="Int. J. Syst. Evol. Microbiol.">
        <title>The Global Catalogue of Microorganisms (GCM) 10K type strain sequencing project: providing services to taxonomists for standard genome sequencing and annotation.</title>
        <authorList>
            <consortium name="The Broad Institute Genomics Platform"/>
            <consortium name="The Broad Institute Genome Sequencing Center for Infectious Disease"/>
            <person name="Wu L."/>
            <person name="Ma J."/>
        </authorList>
    </citation>
    <scope>NUCLEOTIDE SEQUENCE [LARGE SCALE GENOMIC DNA]</scope>
    <source>
        <strain evidence="8">CCUG 55074</strain>
    </source>
</reference>
<gene>
    <name evidence="7" type="ORF">ACFQ27_07490</name>
</gene>
<feature type="chain" id="PRO_5046754423" description="peptidylprolyl isomerase" evidence="5">
    <location>
        <begin position="22"/>
        <end position="291"/>
    </location>
</feature>
<keyword evidence="3 7" id="KW-0413">Isomerase</keyword>
<keyword evidence="8" id="KW-1185">Reference proteome</keyword>
<dbReference type="Proteomes" id="UP001597216">
    <property type="component" value="Unassembled WGS sequence"/>
</dbReference>
<dbReference type="Pfam" id="PF00160">
    <property type="entry name" value="Pro_isomerase"/>
    <property type="match status" value="1"/>
</dbReference>
<dbReference type="PROSITE" id="PS50072">
    <property type="entry name" value="CSA_PPIASE_2"/>
    <property type="match status" value="1"/>
</dbReference>
<evidence type="ECO:0000256" key="5">
    <source>
        <dbReference type="SAM" id="SignalP"/>
    </source>
</evidence>
<evidence type="ECO:0000313" key="7">
    <source>
        <dbReference type="EMBL" id="MFD1190419.1"/>
    </source>
</evidence>
<comment type="caution">
    <text evidence="7">The sequence shown here is derived from an EMBL/GenBank/DDBJ whole genome shotgun (WGS) entry which is preliminary data.</text>
</comment>
<evidence type="ECO:0000259" key="6">
    <source>
        <dbReference type="PROSITE" id="PS50072"/>
    </source>
</evidence>
<feature type="signal peptide" evidence="5">
    <location>
        <begin position="1"/>
        <end position="21"/>
    </location>
</feature>
<dbReference type="PANTHER" id="PTHR45625:SF4">
    <property type="entry name" value="PEPTIDYLPROLYL ISOMERASE DOMAIN AND WD REPEAT-CONTAINING PROTEIN 1"/>
    <property type="match status" value="1"/>
</dbReference>
<evidence type="ECO:0000313" key="8">
    <source>
        <dbReference type="Proteomes" id="UP001597216"/>
    </source>
</evidence>
<feature type="region of interest" description="Disordered" evidence="4">
    <location>
        <begin position="21"/>
        <end position="49"/>
    </location>
</feature>
<dbReference type="EC" id="5.2.1.8" evidence="1"/>
<evidence type="ECO:0000256" key="3">
    <source>
        <dbReference type="ARBA" id="ARBA00023235"/>
    </source>
</evidence>
<evidence type="ECO:0000256" key="4">
    <source>
        <dbReference type="SAM" id="MobiDB-lite"/>
    </source>
</evidence>
<dbReference type="InterPro" id="IPR002130">
    <property type="entry name" value="Cyclophilin-type_PPIase_dom"/>
</dbReference>
<dbReference type="PANTHER" id="PTHR45625">
    <property type="entry name" value="PEPTIDYL-PROLYL CIS-TRANS ISOMERASE-RELATED"/>
    <property type="match status" value="1"/>
</dbReference>
<name>A0ABW3SZT6_9CAUL</name>
<keyword evidence="2" id="KW-0697">Rotamase</keyword>
<dbReference type="GO" id="GO:0003755">
    <property type="term" value="F:peptidyl-prolyl cis-trans isomerase activity"/>
    <property type="evidence" value="ECO:0007669"/>
    <property type="project" value="UniProtKB-EC"/>
</dbReference>
<evidence type="ECO:0000256" key="2">
    <source>
        <dbReference type="ARBA" id="ARBA00023110"/>
    </source>
</evidence>
<proteinExistence type="predicted"/>
<dbReference type="InterPro" id="IPR044666">
    <property type="entry name" value="Cyclophilin_A-like"/>
</dbReference>